<comment type="caution">
    <text evidence="2">The sequence shown here is derived from an EMBL/GenBank/DDBJ whole genome shotgun (WGS) entry which is preliminary data.</text>
</comment>
<dbReference type="AlphaFoldDB" id="A0A9D1IWZ1"/>
<feature type="region of interest" description="Disordered" evidence="1">
    <location>
        <begin position="1"/>
        <end position="52"/>
    </location>
</feature>
<organism evidence="2 3">
    <name type="scientific">Candidatus Ventrousia excrementavium</name>
    <dbReference type="NCBI Taxonomy" id="2840961"/>
    <lineage>
        <taxon>Bacteria</taxon>
        <taxon>Bacillati</taxon>
        <taxon>Bacillota</taxon>
        <taxon>Clostridia</taxon>
        <taxon>Eubacteriales</taxon>
        <taxon>Clostridiaceae</taxon>
        <taxon>Clostridiaceae incertae sedis</taxon>
        <taxon>Candidatus Ventrousia</taxon>
    </lineage>
</organism>
<evidence type="ECO:0000313" key="2">
    <source>
        <dbReference type="EMBL" id="HIU43574.1"/>
    </source>
</evidence>
<accession>A0A9D1IWZ1</accession>
<dbReference type="EMBL" id="DVMR01000038">
    <property type="protein sequence ID" value="HIU43574.1"/>
    <property type="molecule type" value="Genomic_DNA"/>
</dbReference>
<reference evidence="2" key="2">
    <citation type="journal article" date="2021" name="PeerJ">
        <title>Extensive microbial diversity within the chicken gut microbiome revealed by metagenomics and culture.</title>
        <authorList>
            <person name="Gilroy R."/>
            <person name="Ravi A."/>
            <person name="Getino M."/>
            <person name="Pursley I."/>
            <person name="Horton D.L."/>
            <person name="Alikhan N.F."/>
            <person name="Baker D."/>
            <person name="Gharbi K."/>
            <person name="Hall N."/>
            <person name="Watson M."/>
            <person name="Adriaenssens E.M."/>
            <person name="Foster-Nyarko E."/>
            <person name="Jarju S."/>
            <person name="Secka A."/>
            <person name="Antonio M."/>
            <person name="Oren A."/>
            <person name="Chaudhuri R.R."/>
            <person name="La Ragione R."/>
            <person name="Hildebrand F."/>
            <person name="Pallen M.J."/>
        </authorList>
    </citation>
    <scope>NUCLEOTIDE SEQUENCE</scope>
    <source>
        <strain evidence="2">CHK191-8634</strain>
    </source>
</reference>
<name>A0A9D1IWZ1_9CLOT</name>
<evidence type="ECO:0000256" key="1">
    <source>
        <dbReference type="SAM" id="MobiDB-lite"/>
    </source>
</evidence>
<protein>
    <submittedName>
        <fullName evidence="2">Uncharacterized protein</fullName>
    </submittedName>
</protein>
<proteinExistence type="predicted"/>
<dbReference type="Proteomes" id="UP000824073">
    <property type="component" value="Unassembled WGS sequence"/>
</dbReference>
<feature type="compositionally biased region" description="Basic and acidic residues" evidence="1">
    <location>
        <begin position="41"/>
        <end position="52"/>
    </location>
</feature>
<sequence>MTEKTSRPHIPAGGQPDGGFGPQSQSHELRFASSRPAAPVKPDKSGEGPNHD</sequence>
<evidence type="ECO:0000313" key="3">
    <source>
        <dbReference type="Proteomes" id="UP000824073"/>
    </source>
</evidence>
<reference evidence="2" key="1">
    <citation type="submission" date="2020-10" db="EMBL/GenBank/DDBJ databases">
        <authorList>
            <person name="Gilroy R."/>
        </authorList>
    </citation>
    <scope>NUCLEOTIDE SEQUENCE</scope>
    <source>
        <strain evidence="2">CHK191-8634</strain>
    </source>
</reference>
<gene>
    <name evidence="2" type="ORF">IAB67_04670</name>
</gene>